<protein>
    <submittedName>
        <fullName evidence="3">Putative secreted protein</fullName>
    </submittedName>
</protein>
<evidence type="ECO:0000256" key="2">
    <source>
        <dbReference type="SAM" id="SignalP"/>
    </source>
</evidence>
<dbReference type="AlphaFoldDB" id="A0A6B0V6L6"/>
<reference evidence="3" key="1">
    <citation type="submission" date="2019-12" db="EMBL/GenBank/DDBJ databases">
        <title>An insight into the sialome of adult female Ixodes ricinus ticks feeding for 6 days.</title>
        <authorList>
            <person name="Perner J."/>
            <person name="Ribeiro J.M.C."/>
        </authorList>
    </citation>
    <scope>NUCLEOTIDE SEQUENCE</scope>
    <source>
        <strain evidence="3">Semi-engorged</strain>
        <tissue evidence="3">Salivary glands</tissue>
    </source>
</reference>
<dbReference type="EMBL" id="GIFC01014855">
    <property type="protein sequence ID" value="MXU96938.1"/>
    <property type="molecule type" value="Transcribed_RNA"/>
</dbReference>
<proteinExistence type="predicted"/>
<evidence type="ECO:0000256" key="1">
    <source>
        <dbReference type="SAM" id="MobiDB-lite"/>
    </source>
</evidence>
<evidence type="ECO:0000313" key="3">
    <source>
        <dbReference type="EMBL" id="MXU96938.1"/>
    </source>
</evidence>
<accession>A0A6B0V6L6</accession>
<sequence>MPVFLKLLTMMSAPIIPHASAIQLHSCSTDGLLILPAGVRSCWPSAIHSAYNLRTLSLNGLFKDTSKGCSTEVRPPGMTARSVRSSLNFARTGSTRWPRKLSRTRSDGKRSAPGRRPHTVLSQSTMRSALIQPFSCTRMCTPGGNFPLGRVFRLKMTYGGSFRPSAVTANITVHRCFSAPVVRTWTVRAPFCSKVVLLGMSKLRGVWSAFPICDNKKLFCCRILMTNRWKSTILSS</sequence>
<feature type="chain" id="PRO_5025547732" evidence="2">
    <location>
        <begin position="22"/>
        <end position="236"/>
    </location>
</feature>
<keyword evidence="2" id="KW-0732">Signal</keyword>
<name>A0A6B0V6L6_IXORI</name>
<organism evidence="3">
    <name type="scientific">Ixodes ricinus</name>
    <name type="common">Common tick</name>
    <name type="synonym">Acarus ricinus</name>
    <dbReference type="NCBI Taxonomy" id="34613"/>
    <lineage>
        <taxon>Eukaryota</taxon>
        <taxon>Metazoa</taxon>
        <taxon>Ecdysozoa</taxon>
        <taxon>Arthropoda</taxon>
        <taxon>Chelicerata</taxon>
        <taxon>Arachnida</taxon>
        <taxon>Acari</taxon>
        <taxon>Parasitiformes</taxon>
        <taxon>Ixodida</taxon>
        <taxon>Ixodoidea</taxon>
        <taxon>Ixodidae</taxon>
        <taxon>Ixodinae</taxon>
        <taxon>Ixodes</taxon>
    </lineage>
</organism>
<feature type="signal peptide" evidence="2">
    <location>
        <begin position="1"/>
        <end position="21"/>
    </location>
</feature>
<feature type="region of interest" description="Disordered" evidence="1">
    <location>
        <begin position="98"/>
        <end position="119"/>
    </location>
</feature>